<comment type="caution">
    <text evidence="2">The sequence shown here is derived from an EMBL/GenBank/DDBJ whole genome shotgun (WGS) entry which is preliminary data.</text>
</comment>
<feature type="region of interest" description="Disordered" evidence="1">
    <location>
        <begin position="1"/>
        <end position="30"/>
    </location>
</feature>
<organism evidence="2">
    <name type="scientific">Sesamum radiatum</name>
    <name type="common">Black benniseed</name>
    <dbReference type="NCBI Taxonomy" id="300843"/>
    <lineage>
        <taxon>Eukaryota</taxon>
        <taxon>Viridiplantae</taxon>
        <taxon>Streptophyta</taxon>
        <taxon>Embryophyta</taxon>
        <taxon>Tracheophyta</taxon>
        <taxon>Spermatophyta</taxon>
        <taxon>Magnoliopsida</taxon>
        <taxon>eudicotyledons</taxon>
        <taxon>Gunneridae</taxon>
        <taxon>Pentapetalae</taxon>
        <taxon>asterids</taxon>
        <taxon>lamiids</taxon>
        <taxon>Lamiales</taxon>
        <taxon>Pedaliaceae</taxon>
        <taxon>Sesamum</taxon>
    </lineage>
</organism>
<proteinExistence type="predicted"/>
<accession>A0AAW2S634</accession>
<feature type="compositionally biased region" description="Low complexity" evidence="1">
    <location>
        <begin position="17"/>
        <end position="30"/>
    </location>
</feature>
<protein>
    <submittedName>
        <fullName evidence="2">Uncharacterized protein</fullName>
    </submittedName>
</protein>
<gene>
    <name evidence="2" type="ORF">Sradi_2599400</name>
</gene>
<name>A0AAW2S634_SESRA</name>
<reference evidence="2" key="1">
    <citation type="submission" date="2020-06" db="EMBL/GenBank/DDBJ databases">
        <authorList>
            <person name="Li T."/>
            <person name="Hu X."/>
            <person name="Zhang T."/>
            <person name="Song X."/>
            <person name="Zhang H."/>
            <person name="Dai N."/>
            <person name="Sheng W."/>
            <person name="Hou X."/>
            <person name="Wei L."/>
        </authorList>
    </citation>
    <scope>NUCLEOTIDE SEQUENCE</scope>
    <source>
        <strain evidence="2">G02</strain>
        <tissue evidence="2">Leaf</tissue>
    </source>
</reference>
<dbReference type="EMBL" id="JACGWJ010000011">
    <property type="protein sequence ID" value="KAL0387176.1"/>
    <property type="molecule type" value="Genomic_DNA"/>
</dbReference>
<sequence length="91" mass="8801">MNGAAAGQHQDRGRRIGGSSSSGGATAGPALGSRSAVAAAAVARCAAAAAASGSTANGFFSSPSLPPLHRLSLLKSPRFAASIARARAHSM</sequence>
<evidence type="ECO:0000313" key="2">
    <source>
        <dbReference type="EMBL" id="KAL0387176.1"/>
    </source>
</evidence>
<evidence type="ECO:0000256" key="1">
    <source>
        <dbReference type="SAM" id="MobiDB-lite"/>
    </source>
</evidence>
<dbReference type="AlphaFoldDB" id="A0AAW2S634"/>
<reference evidence="2" key="2">
    <citation type="journal article" date="2024" name="Plant">
        <title>Genomic evolution and insights into agronomic trait innovations of Sesamum species.</title>
        <authorList>
            <person name="Miao H."/>
            <person name="Wang L."/>
            <person name="Qu L."/>
            <person name="Liu H."/>
            <person name="Sun Y."/>
            <person name="Le M."/>
            <person name="Wang Q."/>
            <person name="Wei S."/>
            <person name="Zheng Y."/>
            <person name="Lin W."/>
            <person name="Duan Y."/>
            <person name="Cao H."/>
            <person name="Xiong S."/>
            <person name="Wang X."/>
            <person name="Wei L."/>
            <person name="Li C."/>
            <person name="Ma Q."/>
            <person name="Ju M."/>
            <person name="Zhao R."/>
            <person name="Li G."/>
            <person name="Mu C."/>
            <person name="Tian Q."/>
            <person name="Mei H."/>
            <person name="Zhang T."/>
            <person name="Gao T."/>
            <person name="Zhang H."/>
        </authorList>
    </citation>
    <scope>NUCLEOTIDE SEQUENCE</scope>
    <source>
        <strain evidence="2">G02</strain>
    </source>
</reference>